<feature type="transmembrane region" description="Helical" evidence="1">
    <location>
        <begin position="22"/>
        <end position="44"/>
    </location>
</feature>
<dbReference type="AlphaFoldDB" id="A0A140NTI1"/>
<feature type="transmembrane region" description="Helical" evidence="1">
    <location>
        <begin position="219"/>
        <end position="240"/>
    </location>
</feature>
<feature type="transmembrane region" description="Helical" evidence="1">
    <location>
        <begin position="149"/>
        <end position="167"/>
    </location>
</feature>
<name>A0A140NTI1_PROSM</name>
<dbReference type="HOGENOM" id="CLU_063873_2_0_6"/>
<protein>
    <submittedName>
        <fullName evidence="2">Uncharacterized protein</fullName>
    </submittedName>
</protein>
<feature type="transmembrane region" description="Helical" evidence="1">
    <location>
        <begin position="56"/>
        <end position="76"/>
    </location>
</feature>
<evidence type="ECO:0000313" key="3">
    <source>
        <dbReference type="Proteomes" id="UP000005012"/>
    </source>
</evidence>
<keyword evidence="1" id="KW-0812">Transmembrane</keyword>
<dbReference type="Pfam" id="PF13803">
    <property type="entry name" value="DUF4184"/>
    <property type="match status" value="1"/>
</dbReference>
<dbReference type="KEGG" id="psi:S70_21005"/>
<keyword evidence="1" id="KW-0472">Membrane</keyword>
<dbReference type="Proteomes" id="UP000005012">
    <property type="component" value="Chromosome"/>
</dbReference>
<evidence type="ECO:0000313" key="2">
    <source>
        <dbReference type="EMBL" id="AFH95980.1"/>
    </source>
</evidence>
<dbReference type="InterPro" id="IPR025238">
    <property type="entry name" value="DUF4184"/>
</dbReference>
<evidence type="ECO:0000256" key="1">
    <source>
        <dbReference type="SAM" id="Phobius"/>
    </source>
</evidence>
<accession>A0A140NTI1</accession>
<sequence>MPWTFSHPAVVFPLKQSKLGRWLSLPALILGSLSPDLLYSFGLYQIAAQAHHVVGWFYTGLPICLIIYVVTYWLRVPLSKVVPFQFPQNWRWSAKNGAILIFSFFLGALTHIIWDSFTHDTGAVVRHFTFLKSNLNIMTDSQEIAIYKLLQHAGSLFGALYLCYKYWQYHYRQSQENQWENIHRLKNLFVIAIISAFLAAPLAYYLVPKEPHLHINRLVYLELTLAVPFFFGLLTVFALWKQYTLITVNEK</sequence>
<reference evidence="3" key="2">
    <citation type="submission" date="2012-04" db="EMBL/GenBank/DDBJ databases">
        <title>Complete genome sequence of Providencia stuartii clinical isolate MRSN 2154.</title>
        <authorList>
            <person name="Clifford R.J."/>
            <person name="Hang J."/>
            <person name="Riley M.C."/>
            <person name="Onmus-Leone F."/>
            <person name="Kuschner R.A."/>
            <person name="Lesho E.P."/>
            <person name="Waterman P.E."/>
        </authorList>
    </citation>
    <scope>NUCLEOTIDE SEQUENCE [LARGE SCALE GENOMIC DNA]</scope>
    <source>
        <strain evidence="3">MRSN 2154</strain>
    </source>
</reference>
<dbReference type="OrthoDB" id="8481923at2"/>
<keyword evidence="1" id="KW-1133">Transmembrane helix</keyword>
<dbReference type="RefSeq" id="WP_004919884.1">
    <property type="nucleotide sequence ID" value="NC_017731.1"/>
</dbReference>
<dbReference type="EMBL" id="CP003488">
    <property type="protein sequence ID" value="AFH95980.1"/>
    <property type="molecule type" value="Genomic_DNA"/>
</dbReference>
<dbReference type="GeneID" id="93519285"/>
<feature type="transmembrane region" description="Helical" evidence="1">
    <location>
        <begin position="97"/>
        <end position="114"/>
    </location>
</feature>
<proteinExistence type="predicted"/>
<organism evidence="2 3">
    <name type="scientific">Providencia stuartii (strain MRSN 2154)</name>
    <dbReference type="NCBI Taxonomy" id="1157951"/>
    <lineage>
        <taxon>Bacteria</taxon>
        <taxon>Pseudomonadati</taxon>
        <taxon>Pseudomonadota</taxon>
        <taxon>Gammaproteobacteria</taxon>
        <taxon>Enterobacterales</taxon>
        <taxon>Morganellaceae</taxon>
        <taxon>Providencia</taxon>
    </lineage>
</organism>
<dbReference type="PATRIC" id="fig|1157951.4.peg.4220"/>
<reference evidence="2 3" key="1">
    <citation type="journal article" date="2012" name="J. Bacteriol.">
        <title>Complete Genome Sequence of Providencia stuartii Clinical Isolate MRSN 2154.</title>
        <authorList>
            <person name="Clifford R.J."/>
            <person name="Hang J."/>
            <person name="Riley M.C."/>
            <person name="Onmus-Leone F."/>
            <person name="Kuschner R.A."/>
            <person name="Lesho E.P."/>
            <person name="Waterman P.E."/>
        </authorList>
    </citation>
    <scope>NUCLEOTIDE SEQUENCE [LARGE SCALE GENOMIC DNA]</scope>
    <source>
        <strain evidence="2 3">MRSN 2154</strain>
    </source>
</reference>
<feature type="transmembrane region" description="Helical" evidence="1">
    <location>
        <begin position="188"/>
        <end position="207"/>
    </location>
</feature>
<gene>
    <name evidence="2" type="ordered locus">S70_21005</name>
</gene>